<dbReference type="InterPro" id="IPR000182">
    <property type="entry name" value="GNAT_dom"/>
</dbReference>
<dbReference type="Proteomes" id="UP001258207">
    <property type="component" value="Chromosome"/>
</dbReference>
<protein>
    <submittedName>
        <fullName evidence="2">GNAT family protein</fullName>
        <ecNumber evidence="2">2.-.-.-</ecNumber>
    </submittedName>
</protein>
<dbReference type="PANTHER" id="PTHR43792:SF9">
    <property type="entry name" value="RIBOSOMAL-PROTEIN-ALANINE ACETYLTRANSFERASE"/>
    <property type="match status" value="1"/>
</dbReference>
<dbReference type="GO" id="GO:0005737">
    <property type="term" value="C:cytoplasm"/>
    <property type="evidence" value="ECO:0007669"/>
    <property type="project" value="TreeGrafter"/>
</dbReference>
<reference evidence="2" key="1">
    <citation type="submission" date="2023-09" db="EMBL/GenBank/DDBJ databases">
        <title>First report of Pseudomonas coleopterorum DJ13 causing leaf spot on Rhododendron pulchrum Sweet in China.</title>
        <authorList>
            <person name="Zhang Y."/>
        </authorList>
    </citation>
    <scope>NUCLEOTIDE SEQUENCE</scope>
    <source>
        <strain evidence="2">DJ13</strain>
    </source>
</reference>
<evidence type="ECO:0000313" key="3">
    <source>
        <dbReference type="Proteomes" id="UP001258207"/>
    </source>
</evidence>
<feature type="domain" description="N-acetyltransferase" evidence="1">
    <location>
        <begin position="36"/>
        <end position="190"/>
    </location>
</feature>
<name>A0AAJ6LZ15_9PSED</name>
<dbReference type="AlphaFoldDB" id="A0AAJ6LZ15"/>
<dbReference type="InterPro" id="IPR016181">
    <property type="entry name" value="Acyl_CoA_acyltransferase"/>
</dbReference>
<organism evidence="2 3">
    <name type="scientific">Pseudomonas coleopterorum</name>
    <dbReference type="NCBI Taxonomy" id="1605838"/>
    <lineage>
        <taxon>Bacteria</taxon>
        <taxon>Pseudomonadati</taxon>
        <taxon>Pseudomonadota</taxon>
        <taxon>Gammaproteobacteria</taxon>
        <taxon>Pseudomonadales</taxon>
        <taxon>Pseudomonadaceae</taxon>
        <taxon>Pseudomonas</taxon>
    </lineage>
</organism>
<sequence>MSAEMDVDSNLSGLHVPGFNLGSYVLRRIRSDDAQVVFAGLSNPQVIAHYGVSYESLEATAEQMRWYDWLLAEGVGIWWGIARQEDDHLIGACGFNDRQHEHHRIDLGYWLLPEYWGRGIMQAALSHILRYAFGHMGIHRVHADVEPENVASLHLLEKLGFAHEGTLRDVEYKDGRYISLHQLSLIRTDPAAIELIRPASG</sequence>
<proteinExistence type="predicted"/>
<evidence type="ECO:0000259" key="1">
    <source>
        <dbReference type="PROSITE" id="PS51186"/>
    </source>
</evidence>
<dbReference type="SUPFAM" id="SSF55729">
    <property type="entry name" value="Acyl-CoA N-acyltransferases (Nat)"/>
    <property type="match status" value="1"/>
</dbReference>
<dbReference type="PROSITE" id="PS51186">
    <property type="entry name" value="GNAT"/>
    <property type="match status" value="1"/>
</dbReference>
<dbReference type="PANTHER" id="PTHR43792">
    <property type="entry name" value="GNAT FAMILY, PUTATIVE (AFU_ORTHOLOGUE AFUA_3G00765)-RELATED-RELATED"/>
    <property type="match status" value="1"/>
</dbReference>
<accession>A0AAJ6LZ15</accession>
<dbReference type="EMBL" id="CP134081">
    <property type="protein sequence ID" value="WNC09245.1"/>
    <property type="molecule type" value="Genomic_DNA"/>
</dbReference>
<evidence type="ECO:0000313" key="2">
    <source>
        <dbReference type="EMBL" id="WNC09245.1"/>
    </source>
</evidence>
<dbReference type="RefSeq" id="WP_244156800.1">
    <property type="nucleotide sequence ID" value="NZ_CP134081.1"/>
</dbReference>
<dbReference type="CDD" id="cd04301">
    <property type="entry name" value="NAT_SF"/>
    <property type="match status" value="1"/>
</dbReference>
<dbReference type="EC" id="2.-.-.-" evidence="2"/>
<dbReference type="Pfam" id="PF13302">
    <property type="entry name" value="Acetyltransf_3"/>
    <property type="match status" value="1"/>
</dbReference>
<dbReference type="Gene3D" id="3.40.630.30">
    <property type="match status" value="1"/>
</dbReference>
<dbReference type="InterPro" id="IPR051531">
    <property type="entry name" value="N-acetyltransferase"/>
</dbReference>
<dbReference type="GO" id="GO:0008999">
    <property type="term" value="F:protein-N-terminal-alanine acetyltransferase activity"/>
    <property type="evidence" value="ECO:0007669"/>
    <property type="project" value="TreeGrafter"/>
</dbReference>
<keyword evidence="2" id="KW-0808">Transferase</keyword>
<gene>
    <name evidence="2" type="ORF">RI108_18515</name>
</gene>